<dbReference type="AlphaFoldDB" id="S0E2X4"/>
<dbReference type="PANTHER" id="PTHR37283">
    <property type="entry name" value="PH DOMAIN-CONTAINING PROTEIN YHR131C"/>
    <property type="match status" value="1"/>
</dbReference>
<organism evidence="3 4">
    <name type="scientific">Gibberella fujikuroi (strain CBS 195.34 / IMI 58289 / NRRL A-6831)</name>
    <name type="common">Bakanae and foot rot disease fungus</name>
    <name type="synonym">Fusarium fujikuroi</name>
    <dbReference type="NCBI Taxonomy" id="1279085"/>
    <lineage>
        <taxon>Eukaryota</taxon>
        <taxon>Fungi</taxon>
        <taxon>Dikarya</taxon>
        <taxon>Ascomycota</taxon>
        <taxon>Pezizomycotina</taxon>
        <taxon>Sordariomycetes</taxon>
        <taxon>Hypocreomycetidae</taxon>
        <taxon>Hypocreales</taxon>
        <taxon>Nectriaceae</taxon>
        <taxon>Fusarium</taxon>
        <taxon>Fusarium fujikuroi species complex</taxon>
    </lineage>
</organism>
<dbReference type="STRING" id="1279085.S0E2X4"/>
<dbReference type="Pfam" id="PF15410">
    <property type="entry name" value="PH_9"/>
    <property type="match status" value="1"/>
</dbReference>
<feature type="compositionally biased region" description="Polar residues" evidence="1">
    <location>
        <begin position="1050"/>
        <end position="1069"/>
    </location>
</feature>
<evidence type="ECO:0000259" key="2">
    <source>
        <dbReference type="Pfam" id="PF15410"/>
    </source>
</evidence>
<dbReference type="RefSeq" id="XP_023431241.1">
    <property type="nucleotide sequence ID" value="XM_023578430.1"/>
</dbReference>
<dbReference type="EMBL" id="HF679027">
    <property type="protein sequence ID" value="CCT69161.1"/>
    <property type="molecule type" value="Genomic_DNA"/>
</dbReference>
<feature type="region of interest" description="Disordered" evidence="1">
    <location>
        <begin position="723"/>
        <end position="786"/>
    </location>
</feature>
<keyword evidence="4" id="KW-1185">Reference proteome</keyword>
<evidence type="ECO:0000313" key="3">
    <source>
        <dbReference type="EMBL" id="CCT69161.1"/>
    </source>
</evidence>
<dbReference type="PANTHER" id="PTHR37283:SF1">
    <property type="entry name" value="PH DOMAIN-CONTAINING PROTEIN YHR131C"/>
    <property type="match status" value="1"/>
</dbReference>
<dbReference type="SUPFAM" id="SSF50729">
    <property type="entry name" value="PH domain-like"/>
    <property type="match status" value="1"/>
</dbReference>
<feature type="compositionally biased region" description="Basic and acidic residues" evidence="1">
    <location>
        <begin position="753"/>
        <end position="774"/>
    </location>
</feature>
<dbReference type="HOGENOM" id="CLU_275710_0_0_1"/>
<accession>S0E2X4</accession>
<reference evidence="4" key="1">
    <citation type="journal article" date="2013" name="PLoS Pathog.">
        <title>Deciphering the cryptic genome: genome-wide analyses of the rice pathogen Fusarium fujikuroi reveal complex regulation of secondary metabolism and novel metabolites.</title>
        <authorList>
            <person name="Wiemann P."/>
            <person name="Sieber C.M."/>
            <person name="von Bargen K.W."/>
            <person name="Studt L."/>
            <person name="Niehaus E.M."/>
            <person name="Espino J.J."/>
            <person name="Huss K."/>
            <person name="Michielse C.B."/>
            <person name="Albermann S."/>
            <person name="Wagner D."/>
            <person name="Bergner S.V."/>
            <person name="Connolly L.R."/>
            <person name="Fischer A."/>
            <person name="Reuter G."/>
            <person name="Kleigrewe K."/>
            <person name="Bald T."/>
            <person name="Wingfield B.D."/>
            <person name="Ophir R."/>
            <person name="Freeman S."/>
            <person name="Hippler M."/>
            <person name="Smith K.M."/>
            <person name="Brown D.W."/>
            <person name="Proctor R.H."/>
            <person name="Munsterkotter M."/>
            <person name="Freitag M."/>
            <person name="Humpf H.U."/>
            <person name="Guldener U."/>
            <person name="Tudzynski B."/>
        </authorList>
    </citation>
    <scope>NUCLEOTIDE SEQUENCE [LARGE SCALE GENOMIC DNA]</scope>
    <source>
        <strain evidence="4">CBS 195.34 / IMI 58289 / NRRL A-6831</strain>
    </source>
</reference>
<dbReference type="Gene3D" id="2.30.29.30">
    <property type="entry name" value="Pleckstrin-homology domain (PH domain)/Phosphotyrosine-binding domain (PTB)"/>
    <property type="match status" value="1"/>
</dbReference>
<protein>
    <recommendedName>
        <fullName evidence="2">Pleckstrin homology domain-containing protein</fullName>
    </recommendedName>
</protein>
<name>S0E2X4_GIBF5</name>
<dbReference type="Proteomes" id="UP000016800">
    <property type="component" value="Chromosome V"/>
</dbReference>
<evidence type="ECO:0000256" key="1">
    <source>
        <dbReference type="SAM" id="MobiDB-lite"/>
    </source>
</evidence>
<dbReference type="InterPro" id="IPR041681">
    <property type="entry name" value="PH_9"/>
</dbReference>
<gene>
    <name evidence="3" type="ORF">FFUJ_14348</name>
</gene>
<feature type="region of interest" description="Disordered" evidence="1">
    <location>
        <begin position="42"/>
        <end position="62"/>
    </location>
</feature>
<evidence type="ECO:0000313" key="4">
    <source>
        <dbReference type="Proteomes" id="UP000016800"/>
    </source>
</evidence>
<dbReference type="InterPro" id="IPR011993">
    <property type="entry name" value="PH-like_dom_sf"/>
</dbReference>
<proteinExistence type="predicted"/>
<feature type="domain" description="Pleckstrin homology" evidence="2">
    <location>
        <begin position="882"/>
        <end position="1000"/>
    </location>
</feature>
<dbReference type="GeneID" id="35407800"/>
<dbReference type="VEuPathDB" id="FungiDB:FFUJ_14348"/>
<sequence>MTVNETTVFRDSDRLLHVPRKFKTVASTVTASIFRNVLPVPPAPSRDRRVSCDAKTPPHNSTAQTILAETADDVVLPDDAQHQEPIPIPDEPEHQQETGPFRDAVELPHVSPKIYVYPHSGGEVNDAFRSRFHEVVNLFRLNTEQHSPLKAHLEHIDYELRMCGTSILEAHPSIIVFCRPSEFSYLRSLLNSKHLKMQYCLRKSSPRYSWKTWGKSAVTQPSDTFKPLFNLYFWRAQRPRILYSHRHSMESASVLVEPAEGPYSRLTMSGSVVAASLPGGGHLTSTIGCILQVDSRFYGLTAGHLLHRERLHGTKSPQCGDSTCTVRTKDALQGPDAASIITQARASLSDDGSSMISGVDMAESAYTAHTSLPDSGLNHQITNDLSTDDDDFVDDIDYDDLVENDRDAPRAVEACQFQPILSENGQARKTTILAPSSCPIIGACCKVPDNDWALIALDTTESRLPNAFFDANRTSDPAFFSSTPGSLPEEETPVFIVTSNQRVLRGLLQPVPSFLGGITRKVQAEYWTVVLSRGAALHAGDSGAIVIGAGSPILVFGHIVASNPLGEVYVSPLGATMSQIAGLLATTHVSLPEPLPLLTGLASYHLGKEDDYAFELLKYLDECIQATQQTSDWSSLESWALCYQRVELLGAVKDSLRVAKDPAKIRLLQKFSPDHSEKVLGFDLVMSFEAESTALSTAMKSRTSTIFTDSTDDSDYEFDTAQPAMITPKDPWGWPRNTLDADSSASDIVPGISEHDLDSEQTGRKSKADERFAKESQSPEGADQAGHLDENVDMAQDPSEPSQQSTEPGHARRLSIDDDMFHQHLLVSKARLPSASSVWTTRPSHSDIDGGLGGTRAQIREQEIPPFPHETLPEYYCEIDLEGVFMRKMEIKNTTKRAENRQWQMIYATLHGTALNIYNVKKSWQWRLDKDGPHHNPDNPAWIGQGDLIKSYSLQYADCGIAADYKKRRYVIRLRVETDQFLISSVELSTFLAWLDGLNAAISVAAPMEDWDIPRDMSIPRIIRMQWLQDQEPSPTPDLAQLSRINSPQLSTTAENDNVPESSETTATGFPNVVAGLPRRWDSTGSSPDNSIHPVTGKWEPEHQWSVAHDLLYAKLCYPNLLFRSPRKSNFIISNGKKWYVDWTTGRMVQTLPPAYG</sequence>
<feature type="region of interest" description="Disordered" evidence="1">
    <location>
        <begin position="1050"/>
        <end position="1095"/>
    </location>
</feature>